<dbReference type="InterPro" id="IPR034660">
    <property type="entry name" value="DinB/YfiT-like"/>
</dbReference>
<dbReference type="NCBIfam" id="TIGR03083">
    <property type="entry name" value="maleylpyruvate isomerase family mycothiol-dependent enzyme"/>
    <property type="match status" value="1"/>
</dbReference>
<accession>A0ABV4QH04</accession>
<sequence length="194" mass="20494">MTLAPVEDLAAVLAVAGDLVEGVRPGQWDDPTPCPEWNVRHLVGHLVGGDRLFTTLLRGEEPPPPSARDPRSTDVLGDDPAAAQRTAARELIEELSRPGALEKIIQIPVGPVPGAAAAHMRSVEAIVHGWDLAQATGQAVRFPDDVVERVLEFTRAKLADVPAGRSPFGPPRPAPADAPPVTRLAALLGRPVRG</sequence>
<feature type="region of interest" description="Disordered" evidence="1">
    <location>
        <begin position="161"/>
        <end position="180"/>
    </location>
</feature>
<feature type="region of interest" description="Disordered" evidence="1">
    <location>
        <begin position="59"/>
        <end position="80"/>
    </location>
</feature>
<dbReference type="SUPFAM" id="SSF109854">
    <property type="entry name" value="DinB/YfiT-like putative metalloenzymes"/>
    <property type="match status" value="1"/>
</dbReference>
<comment type="caution">
    <text evidence="3">The sequence shown here is derived from an EMBL/GenBank/DDBJ whole genome shotgun (WGS) entry which is preliminary data.</text>
</comment>
<dbReference type="Proteomes" id="UP001569963">
    <property type="component" value="Unassembled WGS sequence"/>
</dbReference>
<gene>
    <name evidence="3" type="ORF">SM611_26260</name>
</gene>
<proteinExistence type="predicted"/>
<dbReference type="RefSeq" id="WP_371952666.1">
    <property type="nucleotide sequence ID" value="NZ_JAXCEI010000012.1"/>
</dbReference>
<keyword evidence="4" id="KW-1185">Reference proteome</keyword>
<evidence type="ECO:0000313" key="4">
    <source>
        <dbReference type="Proteomes" id="UP001569963"/>
    </source>
</evidence>
<name>A0ABV4QH04_9ACTN</name>
<dbReference type="Pfam" id="PF11716">
    <property type="entry name" value="MDMPI_N"/>
    <property type="match status" value="1"/>
</dbReference>
<protein>
    <submittedName>
        <fullName evidence="3">TIGR03086 family metal-binding protein</fullName>
    </submittedName>
</protein>
<dbReference type="Gene3D" id="1.20.120.450">
    <property type="entry name" value="dinb family like domain"/>
    <property type="match status" value="1"/>
</dbReference>
<reference evidence="3 4" key="1">
    <citation type="submission" date="2023-11" db="EMBL/GenBank/DDBJ databases">
        <title>Actinomadura monticuli sp. nov., isolated from volcanic ash.</title>
        <authorList>
            <person name="Lee S.D."/>
            <person name="Yang H."/>
            <person name="Kim I.S."/>
        </authorList>
    </citation>
    <scope>NUCLEOTIDE SEQUENCE [LARGE SCALE GENOMIC DNA]</scope>
    <source>
        <strain evidence="3 4">DLS-62</strain>
    </source>
</reference>
<organism evidence="3 4">
    <name type="scientific">Actinomadura monticuli</name>
    <dbReference type="NCBI Taxonomy" id="3097367"/>
    <lineage>
        <taxon>Bacteria</taxon>
        <taxon>Bacillati</taxon>
        <taxon>Actinomycetota</taxon>
        <taxon>Actinomycetes</taxon>
        <taxon>Streptosporangiales</taxon>
        <taxon>Thermomonosporaceae</taxon>
        <taxon>Actinomadura</taxon>
    </lineage>
</organism>
<dbReference type="InterPro" id="IPR017520">
    <property type="entry name" value="CHP03086"/>
</dbReference>
<evidence type="ECO:0000259" key="2">
    <source>
        <dbReference type="Pfam" id="PF11716"/>
    </source>
</evidence>
<feature type="domain" description="Mycothiol-dependent maleylpyruvate isomerase metal-binding" evidence="2">
    <location>
        <begin position="13"/>
        <end position="133"/>
    </location>
</feature>
<dbReference type="EMBL" id="JAXCEI010000012">
    <property type="protein sequence ID" value="MFA1542456.1"/>
    <property type="molecule type" value="Genomic_DNA"/>
</dbReference>
<evidence type="ECO:0000313" key="3">
    <source>
        <dbReference type="EMBL" id="MFA1542456.1"/>
    </source>
</evidence>
<evidence type="ECO:0000256" key="1">
    <source>
        <dbReference type="SAM" id="MobiDB-lite"/>
    </source>
</evidence>
<dbReference type="InterPro" id="IPR024344">
    <property type="entry name" value="MDMPI_metal-binding"/>
</dbReference>
<dbReference type="InterPro" id="IPR017517">
    <property type="entry name" value="Maleyloyr_isom"/>
</dbReference>
<dbReference type="NCBIfam" id="TIGR03086">
    <property type="entry name" value="TIGR03086 family metal-binding protein"/>
    <property type="match status" value="1"/>
</dbReference>
<feature type="compositionally biased region" description="Pro residues" evidence="1">
    <location>
        <begin position="168"/>
        <end position="178"/>
    </location>
</feature>